<dbReference type="SMR" id="A0A444ZV13"/>
<feature type="domain" description="Ubiquitin-like" evidence="1">
    <location>
        <begin position="1"/>
        <end position="71"/>
    </location>
</feature>
<dbReference type="Pfam" id="PF00240">
    <property type="entry name" value="ubiquitin"/>
    <property type="match status" value="3"/>
</dbReference>
<dbReference type="SMART" id="SM00213">
    <property type="entry name" value="UBQ"/>
    <property type="match status" value="3"/>
</dbReference>
<dbReference type="AlphaFoldDB" id="A0A444ZV13"/>
<organism evidence="2 3">
    <name type="scientific">Arachis hypogaea</name>
    <name type="common">Peanut</name>
    <dbReference type="NCBI Taxonomy" id="3818"/>
    <lineage>
        <taxon>Eukaryota</taxon>
        <taxon>Viridiplantae</taxon>
        <taxon>Streptophyta</taxon>
        <taxon>Embryophyta</taxon>
        <taxon>Tracheophyta</taxon>
        <taxon>Spermatophyta</taxon>
        <taxon>Magnoliopsida</taxon>
        <taxon>eudicotyledons</taxon>
        <taxon>Gunneridae</taxon>
        <taxon>Pentapetalae</taxon>
        <taxon>rosids</taxon>
        <taxon>fabids</taxon>
        <taxon>Fabales</taxon>
        <taxon>Fabaceae</taxon>
        <taxon>Papilionoideae</taxon>
        <taxon>50 kb inversion clade</taxon>
        <taxon>dalbergioids sensu lato</taxon>
        <taxon>Dalbergieae</taxon>
        <taxon>Pterocarpus clade</taxon>
        <taxon>Arachis</taxon>
    </lineage>
</organism>
<comment type="caution">
    <text evidence="2">The sequence shown here is derived from an EMBL/GenBank/DDBJ whole genome shotgun (WGS) entry which is preliminary data.</text>
</comment>
<protein>
    <recommendedName>
        <fullName evidence="1">Ubiquitin-like domain-containing protein</fullName>
    </recommendedName>
</protein>
<name>A0A444ZV13_ARAHY</name>
<dbReference type="PANTHER" id="PTHR10621">
    <property type="entry name" value="UV EXCISION REPAIR PROTEIN RAD23"/>
    <property type="match status" value="1"/>
</dbReference>
<dbReference type="CDD" id="cd17039">
    <property type="entry name" value="Ubl_ubiquitin_like"/>
    <property type="match status" value="3"/>
</dbReference>
<proteinExistence type="predicted"/>
<dbReference type="FunFam" id="3.10.20.90:FF:000341">
    <property type="entry name" value="Ubiquitin-like superfamily protein"/>
    <property type="match status" value="1"/>
</dbReference>
<evidence type="ECO:0000313" key="3">
    <source>
        <dbReference type="Proteomes" id="UP000289738"/>
    </source>
</evidence>
<dbReference type="OrthoDB" id="419317at2759"/>
<dbReference type="GO" id="GO:0005829">
    <property type="term" value="C:cytosol"/>
    <property type="evidence" value="ECO:0007669"/>
    <property type="project" value="TreeGrafter"/>
</dbReference>
<evidence type="ECO:0000259" key="1">
    <source>
        <dbReference type="PROSITE" id="PS50053"/>
    </source>
</evidence>
<dbReference type="Gramene" id="arahy.Tifrunner.gnm2.ann2.Ah13g542600.1">
    <property type="protein sequence ID" value="arahy.Tifrunner.gnm2.ann2.Ah13g542600.1-CDS-1"/>
    <property type="gene ID" value="arahy.Tifrunner.gnm2.ann2.Ah13g542600"/>
</dbReference>
<reference evidence="2 3" key="1">
    <citation type="submission" date="2019-01" db="EMBL/GenBank/DDBJ databases">
        <title>Sequencing of cultivated peanut Arachis hypogaea provides insights into genome evolution and oil improvement.</title>
        <authorList>
            <person name="Chen X."/>
        </authorList>
    </citation>
    <scope>NUCLEOTIDE SEQUENCE [LARGE SCALE GENOMIC DNA]</scope>
    <source>
        <strain evidence="3">cv. Fuhuasheng</strain>
        <tissue evidence="2">Leaves</tissue>
    </source>
</reference>
<feature type="domain" description="Ubiquitin-like" evidence="1">
    <location>
        <begin position="102"/>
        <end position="174"/>
    </location>
</feature>
<evidence type="ECO:0000313" key="2">
    <source>
        <dbReference type="EMBL" id="RYR18081.1"/>
    </source>
</evidence>
<dbReference type="Gene3D" id="3.10.20.90">
    <property type="entry name" value="Phosphatidylinositol 3-kinase Catalytic Subunit, Chain A, domain 1"/>
    <property type="match status" value="3"/>
</dbReference>
<dbReference type="PANTHER" id="PTHR10621:SF38">
    <property type="entry name" value="UBIQUITIN DOMAIN-CONTAINING PROTEIN 7SL RNA1-RELATED"/>
    <property type="match status" value="1"/>
</dbReference>
<accession>A0A444ZV13</accession>
<feature type="domain" description="Ubiquitin-like" evidence="1">
    <location>
        <begin position="197"/>
        <end position="278"/>
    </location>
</feature>
<dbReference type="SUPFAM" id="SSF54236">
    <property type="entry name" value="Ubiquitin-like"/>
    <property type="match status" value="3"/>
</dbReference>
<dbReference type="PROSITE" id="PS50053">
    <property type="entry name" value="UBIQUITIN_2"/>
    <property type="match status" value="3"/>
</dbReference>
<dbReference type="GO" id="GO:0043130">
    <property type="term" value="F:ubiquitin binding"/>
    <property type="evidence" value="ECO:0007669"/>
    <property type="project" value="TreeGrafter"/>
</dbReference>
<dbReference type="GO" id="GO:0070628">
    <property type="term" value="F:proteasome binding"/>
    <property type="evidence" value="ECO:0007669"/>
    <property type="project" value="TreeGrafter"/>
</dbReference>
<dbReference type="GO" id="GO:0005654">
    <property type="term" value="C:nucleoplasm"/>
    <property type="evidence" value="ECO:0007669"/>
    <property type="project" value="TreeGrafter"/>
</dbReference>
<dbReference type="InterPro" id="IPR029071">
    <property type="entry name" value="Ubiquitin-like_domsf"/>
</dbReference>
<gene>
    <name evidence="2" type="ORF">Ahy_B03g062711</name>
</gene>
<keyword evidence="3" id="KW-1185">Reference proteome</keyword>
<dbReference type="InterPro" id="IPR000626">
    <property type="entry name" value="Ubiquitin-like_dom"/>
</dbReference>
<dbReference type="GO" id="GO:0043161">
    <property type="term" value="P:proteasome-mediated ubiquitin-dependent protein catabolic process"/>
    <property type="evidence" value="ECO:0007669"/>
    <property type="project" value="TreeGrafter"/>
</dbReference>
<dbReference type="Proteomes" id="UP000289738">
    <property type="component" value="Chromosome B03"/>
</dbReference>
<dbReference type="STRING" id="3818.A0A444ZV13"/>
<dbReference type="GO" id="GO:0031593">
    <property type="term" value="F:polyubiquitin modification-dependent protein binding"/>
    <property type="evidence" value="ECO:0007669"/>
    <property type="project" value="TreeGrafter"/>
</dbReference>
<sequence>MDVYFDIQRGRTFCIEIGYFDSVLEIKEKVHKYQGIPVAKQTLFFNGHILQDDGDVWKYDILNNSHIQLVVADSDKSPIAGMIKIEDVPAIRSDLSPIVIKVHLNLKIASFKAHVPVEMNVTDSVLKLKEKIQEMEGVSTNKILLHATGIELHDHQLLKDCDISDKSEIDVSLRPSPTTSAVASSRGSGSGNASKKLKLMVLPNTETNKIPVEVNASDNVRELRKELQKLHQNLQFHLPQENYFFIYKQNVMDDNMSFRSHDVVQGDTIEIFNGSVTGGS</sequence>
<dbReference type="EMBL" id="SDMP01000013">
    <property type="protein sequence ID" value="RYR18081.1"/>
    <property type="molecule type" value="Genomic_DNA"/>
</dbReference>